<evidence type="ECO:0000256" key="6">
    <source>
        <dbReference type="ARBA" id="ARBA00022989"/>
    </source>
</evidence>
<comment type="caution">
    <text evidence="10">Lacks conserved residue(s) required for the propagation of feature annotation.</text>
</comment>
<accession>A0A1I8NNG6</accession>
<evidence type="ECO:0000256" key="3">
    <source>
        <dbReference type="ARBA" id="ARBA00022606"/>
    </source>
</evidence>
<name>A0A1I8NNG6_STOCA</name>
<keyword evidence="12" id="KW-1185">Reference proteome</keyword>
<feature type="transmembrane region" description="Helical" evidence="10">
    <location>
        <begin position="135"/>
        <end position="157"/>
    </location>
</feature>
<feature type="transmembrane region" description="Helical" evidence="10">
    <location>
        <begin position="41"/>
        <end position="62"/>
    </location>
</feature>
<evidence type="ECO:0000256" key="7">
    <source>
        <dbReference type="ARBA" id="ARBA00023136"/>
    </source>
</evidence>
<evidence type="ECO:0000256" key="8">
    <source>
        <dbReference type="ARBA" id="ARBA00023170"/>
    </source>
</evidence>
<evidence type="ECO:0000256" key="2">
    <source>
        <dbReference type="ARBA" id="ARBA00022475"/>
    </source>
</evidence>
<evidence type="ECO:0000256" key="5">
    <source>
        <dbReference type="ARBA" id="ARBA00022725"/>
    </source>
</evidence>
<dbReference type="PANTHER" id="PTHR21137">
    <property type="entry name" value="ODORANT RECEPTOR"/>
    <property type="match status" value="1"/>
</dbReference>
<dbReference type="VEuPathDB" id="VectorBase:SCAU000618"/>
<dbReference type="GO" id="GO:0007165">
    <property type="term" value="P:signal transduction"/>
    <property type="evidence" value="ECO:0007669"/>
    <property type="project" value="UniProtKB-KW"/>
</dbReference>
<dbReference type="GO" id="GO:0005549">
    <property type="term" value="F:odorant binding"/>
    <property type="evidence" value="ECO:0007669"/>
    <property type="project" value="InterPro"/>
</dbReference>
<evidence type="ECO:0000313" key="11">
    <source>
        <dbReference type="EnsemblMetazoa" id="SCAU000618-PA"/>
    </source>
</evidence>
<protein>
    <recommendedName>
        <fullName evidence="10">Odorant receptor</fullName>
    </recommendedName>
</protein>
<dbReference type="EnsemblMetazoa" id="SCAU000618-RA">
    <property type="protein sequence ID" value="SCAU000618-PA"/>
    <property type="gene ID" value="SCAU000618"/>
</dbReference>
<dbReference type="Proteomes" id="UP000095300">
    <property type="component" value="Unassembled WGS sequence"/>
</dbReference>
<reference evidence="11" key="1">
    <citation type="submission" date="2020-05" db="UniProtKB">
        <authorList>
            <consortium name="EnsemblMetazoa"/>
        </authorList>
    </citation>
    <scope>IDENTIFICATION</scope>
    <source>
        <strain evidence="11">USDA</strain>
    </source>
</reference>
<keyword evidence="5 10" id="KW-0552">Olfaction</keyword>
<keyword evidence="7 10" id="KW-0472">Membrane</keyword>
<evidence type="ECO:0000256" key="1">
    <source>
        <dbReference type="ARBA" id="ARBA00004651"/>
    </source>
</evidence>
<evidence type="ECO:0000256" key="10">
    <source>
        <dbReference type="RuleBase" id="RU351113"/>
    </source>
</evidence>
<sequence>MARPTIIKSPSQRFKKFLDVIKLFAKTCGANIFAEDYRINALTCLITILVNCFMLFNFYTIYVSVAKDNYHIVLQNLCVVGTAIQGFSKLINAIVYQDLTRFTCSEIEFMYRTFETEEQHYVDVLNTSLKLLKRIIFTILKIYGILTIAILISPMIIQMITNERLFILNVFIPGVDVDTTVGFIIIQTFNAACTTFSGFGNFAADTACFMLVAHTPLMKDIIKCKLIDLDEVLRKHPKDRSRTEPLVKDIIQWHQRYIIFTEKNTSNFFWMIFIQVASSVMGIISNMVCMFLGGWPVAPLYLLSSFVILFCYCSLGNLVELSNEDMCDNIYECKWYELTVPEQKMILIMLRESQKPNNLSVGGVASLSMNTGLQLTKSIYSVAMLLNNSLN</sequence>
<dbReference type="InterPro" id="IPR004117">
    <property type="entry name" value="7tm6_olfct_rcpt"/>
</dbReference>
<keyword evidence="6 10" id="KW-1133">Transmembrane helix</keyword>
<feature type="transmembrane region" description="Helical" evidence="10">
    <location>
        <begin position="300"/>
        <end position="319"/>
    </location>
</feature>
<dbReference type="GO" id="GO:0004984">
    <property type="term" value="F:olfactory receptor activity"/>
    <property type="evidence" value="ECO:0007669"/>
    <property type="project" value="InterPro"/>
</dbReference>
<organism evidence="11 12">
    <name type="scientific">Stomoxys calcitrans</name>
    <name type="common">Stable fly</name>
    <name type="synonym">Conops calcitrans</name>
    <dbReference type="NCBI Taxonomy" id="35570"/>
    <lineage>
        <taxon>Eukaryota</taxon>
        <taxon>Metazoa</taxon>
        <taxon>Ecdysozoa</taxon>
        <taxon>Arthropoda</taxon>
        <taxon>Hexapoda</taxon>
        <taxon>Insecta</taxon>
        <taxon>Pterygota</taxon>
        <taxon>Neoptera</taxon>
        <taxon>Endopterygota</taxon>
        <taxon>Diptera</taxon>
        <taxon>Brachycera</taxon>
        <taxon>Muscomorpha</taxon>
        <taxon>Muscoidea</taxon>
        <taxon>Muscidae</taxon>
        <taxon>Stomoxys</taxon>
    </lineage>
</organism>
<dbReference type="AlphaFoldDB" id="A0A1I8NNG6"/>
<keyword evidence="3 10" id="KW-0716">Sensory transduction</keyword>
<keyword evidence="9 10" id="KW-0807">Transducer</keyword>
<comment type="subcellular location">
    <subcellularLocation>
        <location evidence="1 10">Cell membrane</location>
        <topology evidence="1 10">Multi-pass membrane protein</topology>
    </subcellularLocation>
</comment>
<feature type="transmembrane region" description="Helical" evidence="10">
    <location>
        <begin position="268"/>
        <end position="294"/>
    </location>
</feature>
<keyword evidence="2" id="KW-1003">Cell membrane</keyword>
<comment type="similarity">
    <text evidence="10">Belongs to the insect chemoreceptor superfamily. Heteromeric odorant receptor channel (TC 1.A.69) family.</text>
</comment>
<proteinExistence type="inferred from homology"/>
<keyword evidence="4 10" id="KW-0812">Transmembrane</keyword>
<dbReference type="PANTHER" id="PTHR21137:SF35">
    <property type="entry name" value="ODORANT RECEPTOR 19A-RELATED"/>
    <property type="match status" value="1"/>
</dbReference>
<evidence type="ECO:0000256" key="4">
    <source>
        <dbReference type="ARBA" id="ARBA00022692"/>
    </source>
</evidence>
<dbReference type="GO" id="GO:0005886">
    <property type="term" value="C:plasma membrane"/>
    <property type="evidence" value="ECO:0007669"/>
    <property type="project" value="UniProtKB-SubCell"/>
</dbReference>
<keyword evidence="8 10" id="KW-0675">Receptor</keyword>
<dbReference type="Pfam" id="PF02949">
    <property type="entry name" value="7tm_6"/>
    <property type="match status" value="1"/>
</dbReference>
<evidence type="ECO:0000256" key="9">
    <source>
        <dbReference type="ARBA" id="ARBA00023224"/>
    </source>
</evidence>
<evidence type="ECO:0000313" key="12">
    <source>
        <dbReference type="Proteomes" id="UP000095300"/>
    </source>
</evidence>